<dbReference type="InterPro" id="IPR048517">
    <property type="entry name" value="DENR_N"/>
</dbReference>
<comment type="similarity">
    <text evidence="1 4">Belongs to the DENR family.</text>
</comment>
<dbReference type="GO" id="GO:1990904">
    <property type="term" value="C:ribonucleoprotein complex"/>
    <property type="evidence" value="ECO:0007669"/>
    <property type="project" value="UniProtKB-KW"/>
</dbReference>
<comment type="subcellular location">
    <subcellularLocation>
        <location evidence="4">Cytoplasm</location>
    </subcellularLocation>
</comment>
<dbReference type="GO" id="GO:0001731">
    <property type="term" value="P:formation of translation preinitiation complex"/>
    <property type="evidence" value="ECO:0007669"/>
    <property type="project" value="TreeGrafter"/>
</dbReference>
<evidence type="ECO:0000313" key="8">
    <source>
        <dbReference type="Proteomes" id="UP000319731"/>
    </source>
</evidence>
<accession>A0A507C7F2</accession>
<dbReference type="GO" id="GO:0003729">
    <property type="term" value="F:mRNA binding"/>
    <property type="evidence" value="ECO:0007669"/>
    <property type="project" value="TreeGrafter"/>
</dbReference>
<dbReference type="Gene3D" id="3.30.780.10">
    <property type="entry name" value="SUI1-like domain"/>
    <property type="match status" value="1"/>
</dbReference>
<evidence type="ECO:0000259" key="6">
    <source>
        <dbReference type="PROSITE" id="PS50296"/>
    </source>
</evidence>
<dbReference type="CDD" id="cd11607">
    <property type="entry name" value="DENR_C"/>
    <property type="match status" value="1"/>
</dbReference>
<dbReference type="AlphaFoldDB" id="A0A507C7F2"/>
<dbReference type="GeneID" id="42003365"/>
<dbReference type="Pfam" id="PF01253">
    <property type="entry name" value="SUI1"/>
    <property type="match status" value="1"/>
</dbReference>
<dbReference type="Pfam" id="PF21023">
    <property type="entry name" value="DENR_N"/>
    <property type="match status" value="1"/>
</dbReference>
<evidence type="ECO:0000256" key="2">
    <source>
        <dbReference type="ARBA" id="ARBA00011742"/>
    </source>
</evidence>
<dbReference type="GO" id="GO:0005737">
    <property type="term" value="C:cytoplasm"/>
    <property type="evidence" value="ECO:0007669"/>
    <property type="project" value="UniProtKB-SubCell"/>
</dbReference>
<dbReference type="InterPro" id="IPR001950">
    <property type="entry name" value="SUI1"/>
</dbReference>
<feature type="region of interest" description="Disordered" evidence="5">
    <location>
        <begin position="76"/>
        <end position="106"/>
    </location>
</feature>
<comment type="domain">
    <text evidence="4">The SUI1 domain may be involved in RNA binding.</text>
</comment>
<dbReference type="EMBL" id="QEAO01000008">
    <property type="protein sequence ID" value="TPX35532.1"/>
    <property type="molecule type" value="Genomic_DNA"/>
</dbReference>
<evidence type="ECO:0000256" key="5">
    <source>
        <dbReference type="SAM" id="MobiDB-lite"/>
    </source>
</evidence>
<organism evidence="7 8">
    <name type="scientific">Synchytrium microbalum</name>
    <dbReference type="NCBI Taxonomy" id="1806994"/>
    <lineage>
        <taxon>Eukaryota</taxon>
        <taxon>Fungi</taxon>
        <taxon>Fungi incertae sedis</taxon>
        <taxon>Chytridiomycota</taxon>
        <taxon>Chytridiomycota incertae sedis</taxon>
        <taxon>Chytridiomycetes</taxon>
        <taxon>Synchytriales</taxon>
        <taxon>Synchytriaceae</taxon>
        <taxon>Synchytrium</taxon>
    </lineage>
</organism>
<comment type="subunit">
    <text evidence="2 4">Interacts with the 40S ribosomal subunit.</text>
</comment>
<reference evidence="7 8" key="1">
    <citation type="journal article" date="2019" name="Sci. Rep.">
        <title>Comparative genomics of chytrid fungi reveal insights into the obligate biotrophic and pathogenic lifestyle of Synchytrium endobioticum.</title>
        <authorList>
            <person name="van de Vossenberg B.T.L.H."/>
            <person name="Warris S."/>
            <person name="Nguyen H.D.T."/>
            <person name="van Gent-Pelzer M.P.E."/>
            <person name="Joly D.L."/>
            <person name="van de Geest H.C."/>
            <person name="Bonants P.J.M."/>
            <person name="Smith D.S."/>
            <person name="Levesque C.A."/>
            <person name="van der Lee T.A.J."/>
        </authorList>
    </citation>
    <scope>NUCLEOTIDE SEQUENCE [LARGE SCALE GENOMIC DNA]</scope>
    <source>
        <strain evidence="7 8">JEL517</strain>
    </source>
</reference>
<dbReference type="SUPFAM" id="SSF55159">
    <property type="entry name" value="eIF1-like"/>
    <property type="match status" value="1"/>
</dbReference>
<dbReference type="STRING" id="1806994.A0A507C7F2"/>
<dbReference type="GO" id="GO:0005840">
    <property type="term" value="C:ribosome"/>
    <property type="evidence" value="ECO:0007669"/>
    <property type="project" value="UniProtKB-KW"/>
</dbReference>
<name>A0A507C7F2_9FUNG</name>
<dbReference type="Proteomes" id="UP000319731">
    <property type="component" value="Unassembled WGS sequence"/>
</dbReference>
<keyword evidence="4" id="KW-0689">Ribosomal protein</keyword>
<dbReference type="PANTHER" id="PTHR12789:SF0">
    <property type="entry name" value="DENSITY-REGULATED PROTEIN"/>
    <property type="match status" value="1"/>
</dbReference>
<feature type="compositionally biased region" description="Basic and acidic residues" evidence="5">
    <location>
        <begin position="89"/>
        <end position="105"/>
    </location>
</feature>
<proteinExistence type="inferred from homology"/>
<keyword evidence="4" id="KW-0963">Cytoplasm</keyword>
<sequence>MDEEAPETTAESLPTTRVLTDKDLLYCGVCTVPPEYCEYGATPAQCKQWLAQHHPNMFAKIYPGASLEEQVSSLSLNAGSSQPDGGESSDSKPEKSAAEVKAEKEKRKKASQQKLIIKRVERTKRKCVICITGLETFDLKKAAKAFATKFACGSSVTKNAEGKDEIVVQGDVQDDIYEYIMETWKVPDEKIELIEK</sequence>
<dbReference type="PANTHER" id="PTHR12789">
    <property type="entry name" value="DENSITY-REGULATED PROTEIN HOMOLOG"/>
    <property type="match status" value="1"/>
</dbReference>
<evidence type="ECO:0000256" key="1">
    <source>
        <dbReference type="ARBA" id="ARBA00007514"/>
    </source>
</evidence>
<keyword evidence="4" id="KW-0687">Ribonucleoprotein</keyword>
<dbReference type="PROSITE" id="PS50296">
    <property type="entry name" value="SUI1"/>
    <property type="match status" value="1"/>
</dbReference>
<dbReference type="GO" id="GO:0003743">
    <property type="term" value="F:translation initiation factor activity"/>
    <property type="evidence" value="ECO:0007669"/>
    <property type="project" value="InterPro"/>
</dbReference>
<dbReference type="InterPro" id="IPR050318">
    <property type="entry name" value="DENR/SUI1_TIF"/>
</dbReference>
<evidence type="ECO:0000256" key="3">
    <source>
        <dbReference type="ARBA" id="ARBA00020058"/>
    </source>
</evidence>
<evidence type="ECO:0000313" key="7">
    <source>
        <dbReference type="EMBL" id="TPX35532.1"/>
    </source>
</evidence>
<dbReference type="NCBIfam" id="TIGR01159">
    <property type="entry name" value="DRP1"/>
    <property type="match status" value="1"/>
</dbReference>
<protein>
    <recommendedName>
        <fullName evidence="3 4">Translation machinery-associated protein 22</fullName>
    </recommendedName>
</protein>
<keyword evidence="8" id="KW-1185">Reference proteome</keyword>
<evidence type="ECO:0000256" key="4">
    <source>
        <dbReference type="RuleBase" id="RU361273"/>
    </source>
</evidence>
<gene>
    <name evidence="7" type="ORF">SmJEL517_g02140</name>
</gene>
<dbReference type="RefSeq" id="XP_031026005.1">
    <property type="nucleotide sequence ID" value="XM_031168068.1"/>
</dbReference>
<comment type="caution">
    <text evidence="7">The sequence shown here is derived from an EMBL/GenBank/DDBJ whole genome shotgun (WGS) entry which is preliminary data.</text>
</comment>
<feature type="domain" description="SUI1" evidence="6">
    <location>
        <begin position="115"/>
        <end position="184"/>
    </location>
</feature>
<dbReference type="InterPro" id="IPR005873">
    <property type="entry name" value="DENR_eukaryotes"/>
</dbReference>
<dbReference type="InterPro" id="IPR036877">
    <property type="entry name" value="SUI1_dom_sf"/>
</dbReference>
<dbReference type="OrthoDB" id="277199at2759"/>
<dbReference type="GO" id="GO:0002188">
    <property type="term" value="P:translation reinitiation"/>
    <property type="evidence" value="ECO:0007669"/>
    <property type="project" value="TreeGrafter"/>
</dbReference>
<dbReference type="InterPro" id="IPR046447">
    <property type="entry name" value="DENR_C"/>
</dbReference>